<dbReference type="EMBL" id="JACXVP010000005">
    <property type="protein sequence ID" value="KAG5604833.1"/>
    <property type="molecule type" value="Genomic_DNA"/>
</dbReference>
<protein>
    <submittedName>
        <fullName evidence="1">Uncharacterized protein</fullName>
    </submittedName>
</protein>
<keyword evidence="2" id="KW-1185">Reference proteome</keyword>
<organism evidence="1 2">
    <name type="scientific">Solanum commersonii</name>
    <name type="common">Commerson's wild potato</name>
    <name type="synonym">Commerson's nightshade</name>
    <dbReference type="NCBI Taxonomy" id="4109"/>
    <lineage>
        <taxon>Eukaryota</taxon>
        <taxon>Viridiplantae</taxon>
        <taxon>Streptophyta</taxon>
        <taxon>Embryophyta</taxon>
        <taxon>Tracheophyta</taxon>
        <taxon>Spermatophyta</taxon>
        <taxon>Magnoliopsida</taxon>
        <taxon>eudicotyledons</taxon>
        <taxon>Gunneridae</taxon>
        <taxon>Pentapetalae</taxon>
        <taxon>asterids</taxon>
        <taxon>lamiids</taxon>
        <taxon>Solanales</taxon>
        <taxon>Solanaceae</taxon>
        <taxon>Solanoideae</taxon>
        <taxon>Solaneae</taxon>
        <taxon>Solanum</taxon>
    </lineage>
</organism>
<name>A0A9J5YW83_SOLCO</name>
<dbReference type="AlphaFoldDB" id="A0A9J5YW83"/>
<proteinExistence type="predicted"/>
<reference evidence="1 2" key="1">
    <citation type="submission" date="2020-09" db="EMBL/GenBank/DDBJ databases">
        <title>De no assembly of potato wild relative species, Solanum commersonii.</title>
        <authorList>
            <person name="Cho K."/>
        </authorList>
    </citation>
    <scope>NUCLEOTIDE SEQUENCE [LARGE SCALE GENOMIC DNA]</scope>
    <source>
        <strain evidence="1">LZ3.2</strain>
        <tissue evidence="1">Leaf</tissue>
    </source>
</reference>
<gene>
    <name evidence="1" type="ORF">H5410_026325</name>
</gene>
<accession>A0A9J5YW83</accession>
<comment type="caution">
    <text evidence="1">The sequence shown here is derived from an EMBL/GenBank/DDBJ whole genome shotgun (WGS) entry which is preliminary data.</text>
</comment>
<sequence>MNGIGLIFKTSAISLSPHRPPDAMWNDFPPSFLALASTSPNPAAEQICSVLRHGPFCACEREINSTTEQ</sequence>
<evidence type="ECO:0000313" key="2">
    <source>
        <dbReference type="Proteomes" id="UP000824120"/>
    </source>
</evidence>
<evidence type="ECO:0000313" key="1">
    <source>
        <dbReference type="EMBL" id="KAG5604833.1"/>
    </source>
</evidence>
<dbReference type="Proteomes" id="UP000824120">
    <property type="component" value="Chromosome 5"/>
</dbReference>